<reference evidence="2" key="1">
    <citation type="journal article" date="2024" name="Algal Res.">
        <title>Biochemical, toxicological and genomic investigation of a high-biomass producing Limnothrix strain isolated from Italian shallow drinking water reservoir.</title>
        <authorList>
            <person name="Simonazzi M."/>
            <person name="Shishido T.K."/>
            <person name="Delbaje E."/>
            <person name="Wahlsten M."/>
            <person name="Fewer D.P."/>
            <person name="Sivonen K."/>
            <person name="Pezzolesi L."/>
            <person name="Pistocchi R."/>
        </authorList>
    </citation>
    <scope>NUCLEOTIDE SEQUENCE [LARGE SCALE GENOMIC DNA]</scope>
    <source>
        <strain evidence="2">LRLZ20PSL1</strain>
    </source>
</reference>
<gene>
    <name evidence="1" type="ORF">VPK24_12810</name>
</gene>
<sequence length="176" mass="19793">MIRLSLSPDRFSIAAHRDPSHVASVFQLDPPPLDPINPESPLGRVLSGQVWIVNNRRRNGLLLIKEFYAEFAGPGAAVGGLVDQDCQAVIPLGDFELLLPKSLKEQETGYRIRLQWLKLVERFTARGDAKQRARKLLDQFEEFFDRPDIDKLPDQVLAAAVGVLPHVIRAARHKRS</sequence>
<dbReference type="Proteomes" id="UP001604335">
    <property type="component" value="Unassembled WGS sequence"/>
</dbReference>
<dbReference type="EMBL" id="JAZAQF010000078">
    <property type="protein sequence ID" value="MFG3818524.1"/>
    <property type="molecule type" value="Genomic_DNA"/>
</dbReference>
<dbReference type="RefSeq" id="WP_393013932.1">
    <property type="nucleotide sequence ID" value="NZ_JAZAQF010000078.1"/>
</dbReference>
<protein>
    <submittedName>
        <fullName evidence="1">Uncharacterized protein</fullName>
    </submittedName>
</protein>
<comment type="caution">
    <text evidence="1">The sequence shown here is derived from an EMBL/GenBank/DDBJ whole genome shotgun (WGS) entry which is preliminary data.</text>
</comment>
<accession>A0ABW7CBL8</accession>
<keyword evidence="2" id="KW-1185">Reference proteome</keyword>
<proteinExistence type="predicted"/>
<name>A0ABW7CBL8_9CYAN</name>
<evidence type="ECO:0000313" key="2">
    <source>
        <dbReference type="Proteomes" id="UP001604335"/>
    </source>
</evidence>
<evidence type="ECO:0000313" key="1">
    <source>
        <dbReference type="EMBL" id="MFG3818524.1"/>
    </source>
</evidence>
<organism evidence="1 2">
    <name type="scientific">Limnothrix redekei LRLZ20PSL1</name>
    <dbReference type="NCBI Taxonomy" id="3112953"/>
    <lineage>
        <taxon>Bacteria</taxon>
        <taxon>Bacillati</taxon>
        <taxon>Cyanobacteriota</taxon>
        <taxon>Cyanophyceae</taxon>
        <taxon>Pseudanabaenales</taxon>
        <taxon>Pseudanabaenaceae</taxon>
        <taxon>Limnothrix</taxon>
    </lineage>
</organism>